<keyword evidence="1" id="KW-0812">Transmembrane</keyword>
<dbReference type="AlphaFoldDB" id="A0A846QNQ8"/>
<sequence length="191" mass="21339">MTTRRGEAHPSAGFTLIELLVALVVGTMIMALVLTSVDRTIRHEGMLRKRGETMAEMSRLRRLMHRDFTAAAARTLTFESNALRLPTTHALLSPHPLLVDVEWDFSGGTIRRIESVEDMNYENELLIAEHVTSIRAELYDAINRRWLPAATVFSSAAPRFTAVRFELGVGDGEPVTIVERLPVLAGTEEQQ</sequence>
<gene>
    <name evidence="2" type="ORF">GGQ74_002323</name>
</gene>
<organism evidence="2 3">
    <name type="scientific">Desulfobaculum xiamenense</name>
    <dbReference type="NCBI Taxonomy" id="995050"/>
    <lineage>
        <taxon>Bacteria</taxon>
        <taxon>Pseudomonadati</taxon>
        <taxon>Thermodesulfobacteriota</taxon>
        <taxon>Desulfovibrionia</taxon>
        <taxon>Desulfovibrionales</taxon>
        <taxon>Desulfovibrionaceae</taxon>
        <taxon>Desulfobaculum</taxon>
    </lineage>
</organism>
<dbReference type="Proteomes" id="UP000580856">
    <property type="component" value="Unassembled WGS sequence"/>
</dbReference>
<dbReference type="EMBL" id="JAATJA010000002">
    <property type="protein sequence ID" value="NJB68650.1"/>
    <property type="molecule type" value="Genomic_DNA"/>
</dbReference>
<dbReference type="NCBIfam" id="TIGR02532">
    <property type="entry name" value="IV_pilin_GFxxxE"/>
    <property type="match status" value="1"/>
</dbReference>
<dbReference type="RefSeq" id="WP_167941697.1">
    <property type="nucleotide sequence ID" value="NZ_JAATJA010000002.1"/>
</dbReference>
<proteinExistence type="predicted"/>
<dbReference type="SUPFAM" id="SSF54523">
    <property type="entry name" value="Pili subunits"/>
    <property type="match status" value="1"/>
</dbReference>
<keyword evidence="1" id="KW-0472">Membrane</keyword>
<evidence type="ECO:0000256" key="1">
    <source>
        <dbReference type="SAM" id="Phobius"/>
    </source>
</evidence>
<evidence type="ECO:0000313" key="3">
    <source>
        <dbReference type="Proteomes" id="UP000580856"/>
    </source>
</evidence>
<evidence type="ECO:0000313" key="2">
    <source>
        <dbReference type="EMBL" id="NJB68650.1"/>
    </source>
</evidence>
<dbReference type="PROSITE" id="PS00409">
    <property type="entry name" value="PROKAR_NTER_METHYL"/>
    <property type="match status" value="1"/>
</dbReference>
<keyword evidence="3" id="KW-1185">Reference proteome</keyword>
<comment type="caution">
    <text evidence="2">The sequence shown here is derived from an EMBL/GenBank/DDBJ whole genome shotgun (WGS) entry which is preliminary data.</text>
</comment>
<protein>
    <submittedName>
        <fullName evidence="2">Prepilin-type N-terminal cleavage/methylation domain-containing protein</fullName>
    </submittedName>
</protein>
<dbReference type="Pfam" id="PF07963">
    <property type="entry name" value="N_methyl"/>
    <property type="match status" value="1"/>
</dbReference>
<accession>A0A846QNQ8</accession>
<dbReference type="InterPro" id="IPR045584">
    <property type="entry name" value="Pilin-like"/>
</dbReference>
<reference evidence="2 3" key="1">
    <citation type="submission" date="2020-03" db="EMBL/GenBank/DDBJ databases">
        <title>Genomic Encyclopedia of Type Strains, Phase IV (KMG-IV): sequencing the most valuable type-strain genomes for metagenomic binning, comparative biology and taxonomic classification.</title>
        <authorList>
            <person name="Goeker M."/>
        </authorList>
    </citation>
    <scope>NUCLEOTIDE SEQUENCE [LARGE SCALE GENOMIC DNA]</scope>
    <source>
        <strain evidence="2 3">DSM 24233</strain>
    </source>
</reference>
<name>A0A846QNQ8_9BACT</name>
<feature type="transmembrane region" description="Helical" evidence="1">
    <location>
        <begin position="12"/>
        <end position="34"/>
    </location>
</feature>
<dbReference type="InterPro" id="IPR012902">
    <property type="entry name" value="N_methyl_site"/>
</dbReference>
<keyword evidence="1" id="KW-1133">Transmembrane helix</keyword>